<dbReference type="Proteomes" id="UP001153678">
    <property type="component" value="Unassembled WGS sequence"/>
</dbReference>
<evidence type="ECO:0000313" key="2">
    <source>
        <dbReference type="Proteomes" id="UP001153678"/>
    </source>
</evidence>
<sequence length="137" mass="15891">IGGVARLLMYLRSMNDFTKPLKERDVDNLGSQMVNRVRSVISLTNLPKSALKELIRHIVTGTTVFDGTQLPGTKLTYIDLNRYGIFHYRPLLNDQFVITMLYILLCKLNNEISVLPSDLLTFPCRRWTWQDFERLEA</sequence>
<reference evidence="1" key="1">
    <citation type="submission" date="2022-08" db="EMBL/GenBank/DDBJ databases">
        <authorList>
            <person name="Kallberg Y."/>
            <person name="Tangrot J."/>
            <person name="Rosling A."/>
        </authorList>
    </citation>
    <scope>NUCLEOTIDE SEQUENCE</scope>
    <source>
        <strain evidence="1">Wild A</strain>
    </source>
</reference>
<dbReference type="EMBL" id="CAMKVN010027163">
    <property type="protein sequence ID" value="CAI2201304.1"/>
    <property type="molecule type" value="Genomic_DNA"/>
</dbReference>
<keyword evidence="2" id="KW-1185">Reference proteome</keyword>
<gene>
    <name evidence="1" type="ORF">FWILDA_LOCUS19999</name>
</gene>
<feature type="non-terminal residue" evidence="1">
    <location>
        <position position="1"/>
    </location>
</feature>
<name>A0A9W4X1M0_9GLOM</name>
<feature type="non-terminal residue" evidence="1">
    <location>
        <position position="137"/>
    </location>
</feature>
<dbReference type="AlphaFoldDB" id="A0A9W4X1M0"/>
<comment type="caution">
    <text evidence="1">The sequence shown here is derived from an EMBL/GenBank/DDBJ whole genome shotgun (WGS) entry which is preliminary data.</text>
</comment>
<evidence type="ECO:0000313" key="1">
    <source>
        <dbReference type="EMBL" id="CAI2201304.1"/>
    </source>
</evidence>
<proteinExistence type="predicted"/>
<organism evidence="1 2">
    <name type="scientific">Funneliformis geosporum</name>
    <dbReference type="NCBI Taxonomy" id="1117311"/>
    <lineage>
        <taxon>Eukaryota</taxon>
        <taxon>Fungi</taxon>
        <taxon>Fungi incertae sedis</taxon>
        <taxon>Mucoromycota</taxon>
        <taxon>Glomeromycotina</taxon>
        <taxon>Glomeromycetes</taxon>
        <taxon>Glomerales</taxon>
        <taxon>Glomeraceae</taxon>
        <taxon>Funneliformis</taxon>
    </lineage>
</organism>
<accession>A0A9W4X1M0</accession>
<protein>
    <submittedName>
        <fullName evidence="1">19344_t:CDS:1</fullName>
    </submittedName>
</protein>